<protein>
    <recommendedName>
        <fullName evidence="4">Copper(I)-binding protein</fullName>
    </recommendedName>
</protein>
<keyword evidence="3" id="KW-1185">Reference proteome</keyword>
<keyword evidence="1" id="KW-0732">Signal</keyword>
<organism evidence="2 3">
    <name type="scientific">Methylocapsa palsarum</name>
    <dbReference type="NCBI Taxonomy" id="1612308"/>
    <lineage>
        <taxon>Bacteria</taxon>
        <taxon>Pseudomonadati</taxon>
        <taxon>Pseudomonadota</taxon>
        <taxon>Alphaproteobacteria</taxon>
        <taxon>Hyphomicrobiales</taxon>
        <taxon>Beijerinckiaceae</taxon>
        <taxon>Methylocapsa</taxon>
    </lineage>
</organism>
<dbReference type="PANTHER" id="PTHR36302">
    <property type="entry name" value="BLR7088 PROTEIN"/>
    <property type="match status" value="1"/>
</dbReference>
<dbReference type="Pfam" id="PF04314">
    <property type="entry name" value="PCuAC"/>
    <property type="match status" value="1"/>
</dbReference>
<dbReference type="Proteomes" id="UP000198755">
    <property type="component" value="Unassembled WGS sequence"/>
</dbReference>
<dbReference type="InterPro" id="IPR007410">
    <property type="entry name" value="LpqE-like"/>
</dbReference>
<dbReference type="PANTHER" id="PTHR36302:SF1">
    <property type="entry name" value="COPPER CHAPERONE PCU(A)C"/>
    <property type="match status" value="1"/>
</dbReference>
<dbReference type="STRING" id="1612308.SAMN05444581_101363"/>
<proteinExistence type="predicted"/>
<evidence type="ECO:0000256" key="1">
    <source>
        <dbReference type="SAM" id="SignalP"/>
    </source>
</evidence>
<evidence type="ECO:0000313" key="2">
    <source>
        <dbReference type="EMBL" id="SFK02811.1"/>
    </source>
</evidence>
<dbReference type="AlphaFoldDB" id="A0A1I3W8N6"/>
<dbReference type="InterPro" id="IPR058248">
    <property type="entry name" value="Lxx211020-like"/>
</dbReference>
<gene>
    <name evidence="2" type="ORF">SAMN05444581_101363</name>
</gene>
<dbReference type="RefSeq" id="WP_175492454.1">
    <property type="nucleotide sequence ID" value="NZ_FOSN01000001.1"/>
</dbReference>
<dbReference type="InterPro" id="IPR036182">
    <property type="entry name" value="PCuAC_sf"/>
</dbReference>
<dbReference type="SUPFAM" id="SSF110087">
    <property type="entry name" value="DR1885-like metal-binding protein"/>
    <property type="match status" value="1"/>
</dbReference>
<reference evidence="2 3" key="1">
    <citation type="submission" date="2016-10" db="EMBL/GenBank/DDBJ databases">
        <authorList>
            <person name="de Groot N.N."/>
        </authorList>
    </citation>
    <scope>NUCLEOTIDE SEQUENCE [LARGE SCALE GENOMIC DNA]</scope>
    <source>
        <strain evidence="2 3">NE2</strain>
    </source>
</reference>
<evidence type="ECO:0000313" key="3">
    <source>
        <dbReference type="Proteomes" id="UP000198755"/>
    </source>
</evidence>
<feature type="signal peptide" evidence="1">
    <location>
        <begin position="1"/>
        <end position="24"/>
    </location>
</feature>
<evidence type="ECO:0008006" key="4">
    <source>
        <dbReference type="Google" id="ProtNLM"/>
    </source>
</evidence>
<sequence>MKISVSKGLLPVALALALTSPLGAHQEIVGHLKIAHPWIKAAAEGAAGTYGCVIEISNESDEPERLIGATVEGAGAGTLYQLTERDGHFTSKPIDGLTIKPHGSIELTPTTYQFKFGKITKTLSEDAMVPGTLIFEKQHSAPVHFMVETDDTAPKEDPADANHGM</sequence>
<name>A0A1I3W8N6_9HYPH</name>
<feature type="chain" id="PRO_5011796311" description="Copper(I)-binding protein" evidence="1">
    <location>
        <begin position="25"/>
        <end position="165"/>
    </location>
</feature>
<dbReference type="EMBL" id="FOSN01000001">
    <property type="protein sequence ID" value="SFK02811.1"/>
    <property type="molecule type" value="Genomic_DNA"/>
</dbReference>
<accession>A0A1I3W8N6</accession>
<dbReference type="Gene3D" id="2.60.40.1890">
    <property type="entry name" value="PCu(A)C copper chaperone"/>
    <property type="match status" value="1"/>
</dbReference>